<evidence type="ECO:0000256" key="6">
    <source>
        <dbReference type="HAMAP-Rule" id="MF_00074"/>
    </source>
</evidence>
<dbReference type="PANTHER" id="PTHR31760:SF0">
    <property type="entry name" value="S-ADENOSYL-L-METHIONINE-DEPENDENT METHYLTRANSFERASES SUPERFAMILY PROTEIN"/>
    <property type="match status" value="1"/>
</dbReference>
<dbReference type="GO" id="GO:0005829">
    <property type="term" value="C:cytosol"/>
    <property type="evidence" value="ECO:0007669"/>
    <property type="project" value="TreeGrafter"/>
</dbReference>
<name>A0AAD0E1C4_9MYCO</name>
<dbReference type="EMBL" id="CP023147">
    <property type="protein sequence ID" value="ASW92719.1"/>
    <property type="molecule type" value="Genomic_DNA"/>
</dbReference>
<evidence type="ECO:0000256" key="2">
    <source>
        <dbReference type="ARBA" id="ARBA00022552"/>
    </source>
</evidence>
<keyword evidence="5 6" id="KW-0949">S-adenosyl-L-methionine</keyword>
<protein>
    <recommendedName>
        <fullName evidence="6">Ribosomal RNA small subunit methyltransferase G</fullName>
        <ecNumber evidence="6">2.1.1.-</ecNumber>
    </recommendedName>
    <alternativeName>
        <fullName evidence="6">16S rRNA 7-methylguanosine methyltransferase</fullName>
        <shortName evidence="6">16S rRNA m7G methyltransferase</shortName>
    </alternativeName>
</protein>
<evidence type="ECO:0000313" key="9">
    <source>
        <dbReference type="Proteomes" id="UP000216246"/>
    </source>
</evidence>
<proteinExistence type="inferred from homology"/>
<evidence type="ECO:0000256" key="3">
    <source>
        <dbReference type="ARBA" id="ARBA00022603"/>
    </source>
</evidence>
<dbReference type="PANTHER" id="PTHR31760">
    <property type="entry name" value="S-ADENOSYL-L-METHIONINE-DEPENDENT METHYLTRANSFERASES SUPERFAMILY PROTEIN"/>
    <property type="match status" value="1"/>
</dbReference>
<dbReference type="NCBIfam" id="TIGR00138">
    <property type="entry name" value="rsmG_gidB"/>
    <property type="match status" value="1"/>
</dbReference>
<sequence>MFHVKHGGPAEAAGEPAGPDRDPGAPPETAAAVFGERLAIAQRYARLLAGAGVERGLLGPREVGRIWERHILNSAAVAELLGADDRIIDIGSGAGLPGIPLAIARPELEVVLLEPLLRRSEFLTEVVNELGLAVEVVRGRAEEPALRGRFGKRDAAVSRAVAALDKLTKWSMPLLRPGGRMLAIKGERASEEVEQFRRVMTASGAADVRVVTCGADYLRPPATVVSARRGQPPHHKSARTGKARTR</sequence>
<feature type="region of interest" description="Disordered" evidence="7">
    <location>
        <begin position="1"/>
        <end position="29"/>
    </location>
</feature>
<dbReference type="RefSeq" id="WP_095578064.1">
    <property type="nucleotide sequence ID" value="NZ_CP023147.1"/>
</dbReference>
<gene>
    <name evidence="6" type="primary">rsmG</name>
    <name evidence="8" type="ORF">CKJ54_24660</name>
</gene>
<dbReference type="HAMAP" id="MF_00074">
    <property type="entry name" value="16SrRNA_methyltr_G"/>
    <property type="match status" value="1"/>
</dbReference>
<dbReference type="Gene3D" id="3.40.50.150">
    <property type="entry name" value="Vaccinia Virus protein VP39"/>
    <property type="match status" value="1"/>
</dbReference>
<dbReference type="AlphaFoldDB" id="A0AAD0E1C4"/>
<feature type="binding site" evidence="6">
    <location>
        <position position="159"/>
    </location>
    <ligand>
        <name>S-adenosyl-L-methionine</name>
        <dbReference type="ChEBI" id="CHEBI:59789"/>
    </ligand>
</feature>
<evidence type="ECO:0000256" key="7">
    <source>
        <dbReference type="SAM" id="MobiDB-lite"/>
    </source>
</evidence>
<comment type="caution">
    <text evidence="6">Lacks conserved residue(s) required for the propagation of feature annotation.</text>
</comment>
<dbReference type="Pfam" id="PF02527">
    <property type="entry name" value="GidB"/>
    <property type="match status" value="1"/>
</dbReference>
<dbReference type="SUPFAM" id="SSF53335">
    <property type="entry name" value="S-adenosyl-L-methionine-dependent methyltransferases"/>
    <property type="match status" value="1"/>
</dbReference>
<feature type="compositionally biased region" description="Low complexity" evidence="7">
    <location>
        <begin position="7"/>
        <end position="17"/>
    </location>
</feature>
<keyword evidence="1 6" id="KW-0963">Cytoplasm</keyword>
<dbReference type="Proteomes" id="UP000216246">
    <property type="component" value="Chromosome"/>
</dbReference>
<dbReference type="InterPro" id="IPR003682">
    <property type="entry name" value="rRNA_ssu_MeTfrase_G"/>
</dbReference>
<accession>A0AAD0E1C4</accession>
<feature type="binding site" evidence="6">
    <location>
        <begin position="141"/>
        <end position="142"/>
    </location>
    <ligand>
        <name>S-adenosyl-L-methionine</name>
        <dbReference type="ChEBI" id="CHEBI:59789"/>
    </ligand>
</feature>
<comment type="subcellular location">
    <subcellularLocation>
        <location evidence="6">Cytoplasm</location>
    </subcellularLocation>
</comment>
<feature type="binding site" evidence="6">
    <location>
        <position position="96"/>
    </location>
    <ligand>
        <name>S-adenosyl-L-methionine</name>
        <dbReference type="ChEBI" id="CHEBI:59789"/>
    </ligand>
</feature>
<dbReference type="GO" id="GO:0070043">
    <property type="term" value="F:rRNA (guanine-N7-)-methyltransferase activity"/>
    <property type="evidence" value="ECO:0007669"/>
    <property type="project" value="UniProtKB-UniRule"/>
</dbReference>
<feature type="compositionally biased region" description="Basic residues" evidence="7">
    <location>
        <begin position="231"/>
        <end position="246"/>
    </location>
</feature>
<feature type="region of interest" description="Disordered" evidence="7">
    <location>
        <begin position="224"/>
        <end position="246"/>
    </location>
</feature>
<evidence type="ECO:0000256" key="1">
    <source>
        <dbReference type="ARBA" id="ARBA00022490"/>
    </source>
</evidence>
<evidence type="ECO:0000313" key="8">
    <source>
        <dbReference type="EMBL" id="ASW92719.1"/>
    </source>
</evidence>
<comment type="function">
    <text evidence="6">Specifically methylates the N7 position of a guanine in 16S rRNA.</text>
</comment>
<evidence type="ECO:0000256" key="4">
    <source>
        <dbReference type="ARBA" id="ARBA00022679"/>
    </source>
</evidence>
<feature type="binding site" evidence="6">
    <location>
        <position position="91"/>
    </location>
    <ligand>
        <name>S-adenosyl-L-methionine</name>
        <dbReference type="ChEBI" id="CHEBI:59789"/>
    </ligand>
</feature>
<keyword evidence="2 6" id="KW-0698">rRNA processing</keyword>
<comment type="similarity">
    <text evidence="6">Belongs to the methyltransferase superfamily. RNA methyltransferase RsmG family.</text>
</comment>
<dbReference type="EC" id="2.1.1.-" evidence="6"/>
<keyword evidence="3 6" id="KW-0489">Methyltransferase</keyword>
<evidence type="ECO:0000256" key="5">
    <source>
        <dbReference type="ARBA" id="ARBA00022691"/>
    </source>
</evidence>
<organism evidence="8 9">
    <name type="scientific">Mycobacterium marseillense</name>
    <dbReference type="NCBI Taxonomy" id="701042"/>
    <lineage>
        <taxon>Bacteria</taxon>
        <taxon>Bacillati</taxon>
        <taxon>Actinomycetota</taxon>
        <taxon>Actinomycetes</taxon>
        <taxon>Mycobacteriales</taxon>
        <taxon>Mycobacteriaceae</taxon>
        <taxon>Mycobacterium</taxon>
        <taxon>Mycobacterium avium complex (MAC)</taxon>
    </lineage>
</organism>
<keyword evidence="4 6" id="KW-0808">Transferase</keyword>
<dbReference type="InterPro" id="IPR029063">
    <property type="entry name" value="SAM-dependent_MTases_sf"/>
</dbReference>
<dbReference type="KEGG" id="mmal:CKJ54_24660"/>
<reference evidence="8 9" key="1">
    <citation type="submission" date="2017-08" db="EMBL/GenBank/DDBJ databases">
        <title>Phylogentic analysis of Mycobacterium avium complex whole genomes.</title>
        <authorList>
            <person name="Caverly L.J."/>
            <person name="Spilker T."/>
            <person name="LiPuma J."/>
        </authorList>
    </citation>
    <scope>NUCLEOTIDE SEQUENCE [LARGE SCALE GENOMIC DNA]</scope>
    <source>
        <strain evidence="8 9">FLAC0026</strain>
    </source>
</reference>